<sequence>MKPWVKVMAGCVLAGAAVLTAEPAAAADERPLDLTEAVTGGACQHVAFGGLDFKVLCANEVSIEGVPPGRGNG</sequence>
<feature type="signal peptide" evidence="1">
    <location>
        <begin position="1"/>
        <end position="26"/>
    </location>
</feature>
<protein>
    <recommendedName>
        <fullName evidence="4">Secreted protein</fullName>
    </recommendedName>
</protein>
<dbReference type="AlphaFoldDB" id="A0A2A2D6P6"/>
<reference evidence="2 3" key="1">
    <citation type="submission" date="2017-08" db="EMBL/GenBank/DDBJ databases">
        <title>Genome sequence of Streptomyces albireticuli NRRL B-1670.</title>
        <authorList>
            <person name="Graham D.E."/>
            <person name="Mahan K.M."/>
            <person name="Klingeman D.M."/>
            <person name="Hettich R.L."/>
            <person name="Parry R.J."/>
            <person name="Spain J.C."/>
        </authorList>
    </citation>
    <scope>NUCLEOTIDE SEQUENCE [LARGE SCALE GENOMIC DNA]</scope>
    <source>
        <strain evidence="2 3">NRRL B-1670</strain>
    </source>
</reference>
<evidence type="ECO:0000256" key="1">
    <source>
        <dbReference type="SAM" id="SignalP"/>
    </source>
</evidence>
<comment type="caution">
    <text evidence="2">The sequence shown here is derived from an EMBL/GenBank/DDBJ whole genome shotgun (WGS) entry which is preliminary data.</text>
</comment>
<organism evidence="2 3">
    <name type="scientific">Streptomyces albireticuli</name>
    <dbReference type="NCBI Taxonomy" id="1940"/>
    <lineage>
        <taxon>Bacteria</taxon>
        <taxon>Bacillati</taxon>
        <taxon>Actinomycetota</taxon>
        <taxon>Actinomycetes</taxon>
        <taxon>Kitasatosporales</taxon>
        <taxon>Streptomycetaceae</taxon>
        <taxon>Streptomyces</taxon>
    </lineage>
</organism>
<evidence type="ECO:0000313" key="3">
    <source>
        <dbReference type="Proteomes" id="UP000218944"/>
    </source>
</evidence>
<gene>
    <name evidence="2" type="ORF">CK936_14865</name>
</gene>
<name>A0A2A2D6P6_9ACTN</name>
<dbReference type="RefSeq" id="WP_095581440.1">
    <property type="nucleotide sequence ID" value="NZ_JAJQQQ010000001.1"/>
</dbReference>
<keyword evidence="1" id="KW-0732">Signal</keyword>
<evidence type="ECO:0008006" key="4">
    <source>
        <dbReference type="Google" id="ProtNLM"/>
    </source>
</evidence>
<evidence type="ECO:0000313" key="2">
    <source>
        <dbReference type="EMBL" id="PAU48158.1"/>
    </source>
</evidence>
<dbReference type="EMBL" id="NSJV01000284">
    <property type="protein sequence ID" value="PAU48158.1"/>
    <property type="molecule type" value="Genomic_DNA"/>
</dbReference>
<accession>A0A2A2D6P6</accession>
<feature type="chain" id="PRO_5012064557" description="Secreted protein" evidence="1">
    <location>
        <begin position="27"/>
        <end position="73"/>
    </location>
</feature>
<keyword evidence="3" id="KW-1185">Reference proteome</keyword>
<dbReference type="Proteomes" id="UP000218944">
    <property type="component" value="Unassembled WGS sequence"/>
</dbReference>
<proteinExistence type="predicted"/>